<dbReference type="Proteomes" id="UP000322983">
    <property type="component" value="Chromosome"/>
</dbReference>
<name>A0A510DUH4_9CREN</name>
<dbReference type="KEGG" id="step:IC006_1109"/>
<evidence type="ECO:0000256" key="1">
    <source>
        <dbReference type="ARBA" id="ARBA00004873"/>
    </source>
</evidence>
<dbReference type="GeneID" id="41717429"/>
<dbReference type="GO" id="GO:0005829">
    <property type="term" value="C:cytosol"/>
    <property type="evidence" value="ECO:0007669"/>
    <property type="project" value="TreeGrafter"/>
</dbReference>
<dbReference type="PROSITE" id="PS51273">
    <property type="entry name" value="GATASE_TYPE_1"/>
    <property type="match status" value="1"/>
</dbReference>
<evidence type="ECO:0000313" key="10">
    <source>
        <dbReference type="Proteomes" id="UP000322983"/>
    </source>
</evidence>
<dbReference type="OrthoDB" id="3321at2157"/>
<gene>
    <name evidence="8" type="ORF">IC006_1109</name>
    <name evidence="9" type="ORF">IC007_1084</name>
</gene>
<dbReference type="Pfam" id="PF00117">
    <property type="entry name" value="GATase"/>
    <property type="match status" value="1"/>
</dbReference>
<keyword evidence="10" id="KW-1185">Reference proteome</keyword>
<dbReference type="Gene3D" id="3.40.50.880">
    <property type="match status" value="1"/>
</dbReference>
<dbReference type="PANTHER" id="PTHR43418">
    <property type="entry name" value="MULTIFUNCTIONAL TRYPTOPHAN BIOSYNTHESIS PROTEIN-RELATED"/>
    <property type="match status" value="1"/>
</dbReference>
<dbReference type="PRINTS" id="PR00097">
    <property type="entry name" value="ANTSNTHASEII"/>
</dbReference>
<comment type="catalytic activity">
    <reaction evidence="6">
        <text>chorismate + L-glutamine = anthranilate + pyruvate + L-glutamate + H(+)</text>
        <dbReference type="Rhea" id="RHEA:21732"/>
        <dbReference type="ChEBI" id="CHEBI:15361"/>
        <dbReference type="ChEBI" id="CHEBI:15378"/>
        <dbReference type="ChEBI" id="CHEBI:16567"/>
        <dbReference type="ChEBI" id="CHEBI:29748"/>
        <dbReference type="ChEBI" id="CHEBI:29985"/>
        <dbReference type="ChEBI" id="CHEBI:58359"/>
        <dbReference type="EC" id="4.1.3.27"/>
    </reaction>
</comment>
<organism evidence="8 10">
    <name type="scientific">Sulfuracidifex tepidarius</name>
    <dbReference type="NCBI Taxonomy" id="1294262"/>
    <lineage>
        <taxon>Archaea</taxon>
        <taxon>Thermoproteota</taxon>
        <taxon>Thermoprotei</taxon>
        <taxon>Sulfolobales</taxon>
        <taxon>Sulfolobaceae</taxon>
        <taxon>Sulfuracidifex</taxon>
    </lineage>
</organism>
<evidence type="ECO:0000256" key="2">
    <source>
        <dbReference type="ARBA" id="ARBA00012266"/>
    </source>
</evidence>
<dbReference type="PRINTS" id="PR00099">
    <property type="entry name" value="CPSGATASE"/>
</dbReference>
<keyword evidence="3" id="KW-0822">Tryptophan biosynthesis</keyword>
<keyword evidence="5" id="KW-0057">Aromatic amino acid biosynthesis</keyword>
<evidence type="ECO:0000256" key="3">
    <source>
        <dbReference type="ARBA" id="ARBA00022822"/>
    </source>
</evidence>
<evidence type="ECO:0000313" key="8">
    <source>
        <dbReference type="EMBL" id="BBG23814.1"/>
    </source>
</evidence>
<dbReference type="FunFam" id="3.40.50.880:FF:000003">
    <property type="entry name" value="Anthranilate synthase component II"/>
    <property type="match status" value="1"/>
</dbReference>
<comment type="pathway">
    <text evidence="1">Amino-acid biosynthesis; L-tryptophan biosynthesis; L-tryptophan from chorismate: step 1/5.</text>
</comment>
<protein>
    <recommendedName>
        <fullName evidence="2">anthranilate synthase</fullName>
        <ecNumber evidence="2">4.1.3.27</ecNumber>
    </recommendedName>
</protein>
<dbReference type="EMBL" id="AP018930">
    <property type="protein sequence ID" value="BBG26569.1"/>
    <property type="molecule type" value="Genomic_DNA"/>
</dbReference>
<dbReference type="InterPro" id="IPR006221">
    <property type="entry name" value="TrpG/PapA_dom"/>
</dbReference>
<dbReference type="InterPro" id="IPR017926">
    <property type="entry name" value="GATASE"/>
</dbReference>
<sequence>MSDLVLIIDNYDSFVYNIAQAVGELGSTPIVVRNDEITLSGVRRISPDKIIISPGPGTPEKKEDIGIVSDVIKDMGEEGTPILGVCLGHQTIGYVYGAKIRKARKVYHGKVSEIRLLGNDVPIFAGIPNTFNGTRYHSLVIDDVKEPLIVDAISEDGEIMAVHHSKFNIFGVQFHPESVGTEVGRKIFFNFLNRVM</sequence>
<dbReference type="CDD" id="cd01743">
    <property type="entry name" value="GATase1_Anthranilate_Synthase"/>
    <property type="match status" value="1"/>
</dbReference>
<dbReference type="GO" id="GO:0000162">
    <property type="term" value="P:L-tryptophan biosynthetic process"/>
    <property type="evidence" value="ECO:0007669"/>
    <property type="project" value="UniProtKB-KW"/>
</dbReference>
<dbReference type="AlphaFoldDB" id="A0A510DUH4"/>
<reference evidence="11" key="1">
    <citation type="submission" date="2018-09" db="EMBL/GenBank/DDBJ databases">
        <title>Complete Genome Sequencing of Sulfolobus sp. JCM 16834.</title>
        <authorList>
            <person name="Kato S."/>
            <person name="Itoh T."/>
            <person name="Ohkuma M."/>
        </authorList>
    </citation>
    <scope>NUCLEOTIDE SEQUENCE [LARGE SCALE GENOMIC DNA]</scope>
    <source>
        <strain evidence="11">IC-007</strain>
    </source>
</reference>
<dbReference type="PRINTS" id="PR00096">
    <property type="entry name" value="GATASE"/>
</dbReference>
<dbReference type="NCBIfam" id="TIGR00566">
    <property type="entry name" value="trpG_papA"/>
    <property type="match status" value="1"/>
</dbReference>
<evidence type="ECO:0000256" key="4">
    <source>
        <dbReference type="ARBA" id="ARBA00022962"/>
    </source>
</evidence>
<evidence type="ECO:0000256" key="6">
    <source>
        <dbReference type="ARBA" id="ARBA00047683"/>
    </source>
</evidence>
<proteinExistence type="predicted"/>
<evidence type="ECO:0000313" key="9">
    <source>
        <dbReference type="EMBL" id="BBG26569.1"/>
    </source>
</evidence>
<keyword evidence="4" id="KW-0315">Glutamine amidotransferase</keyword>
<dbReference type="EC" id="4.1.3.27" evidence="2"/>
<evidence type="ECO:0000313" key="11">
    <source>
        <dbReference type="Proteomes" id="UP000325030"/>
    </source>
</evidence>
<keyword evidence="3" id="KW-0028">Amino-acid biosynthesis</keyword>
<dbReference type="STRING" id="1294262.GCA_001316085_01054"/>
<evidence type="ECO:0000259" key="7">
    <source>
        <dbReference type="Pfam" id="PF00117"/>
    </source>
</evidence>
<dbReference type="GO" id="GO:0004049">
    <property type="term" value="F:anthranilate synthase activity"/>
    <property type="evidence" value="ECO:0007669"/>
    <property type="project" value="UniProtKB-EC"/>
</dbReference>
<dbReference type="SUPFAM" id="SSF52317">
    <property type="entry name" value="Class I glutamine amidotransferase-like"/>
    <property type="match status" value="1"/>
</dbReference>
<evidence type="ECO:0000256" key="5">
    <source>
        <dbReference type="ARBA" id="ARBA00023141"/>
    </source>
</evidence>
<dbReference type="PANTHER" id="PTHR43418:SF4">
    <property type="entry name" value="MULTIFUNCTIONAL TRYPTOPHAN BIOSYNTHESIS PROTEIN"/>
    <property type="match status" value="1"/>
</dbReference>
<dbReference type="EMBL" id="AP018929">
    <property type="protein sequence ID" value="BBG23814.1"/>
    <property type="molecule type" value="Genomic_DNA"/>
</dbReference>
<reference evidence="8 10" key="2">
    <citation type="journal article" date="2020" name="Int. J. Syst. Evol. Microbiol.">
        <title>Sulfuracidifex tepidarius gen. nov., sp. nov. and transfer of Sulfolobus metallicus Huber and Stetter 1992 to the genus Sulfuracidifex as Sulfuracidifex metallicus comb. nov.</title>
        <authorList>
            <person name="Itoh T."/>
            <person name="Miura T."/>
            <person name="Sakai H.D."/>
            <person name="Kato S."/>
            <person name="Ohkuma M."/>
            <person name="Takashina T."/>
        </authorList>
    </citation>
    <scope>NUCLEOTIDE SEQUENCE [LARGE SCALE GENOMIC DNA]</scope>
    <source>
        <strain evidence="8 10">IC-006</strain>
        <strain evidence="9">IC-007</strain>
    </source>
</reference>
<feature type="domain" description="Glutamine amidotransferase" evidence="7">
    <location>
        <begin position="6"/>
        <end position="193"/>
    </location>
</feature>
<dbReference type="InterPro" id="IPR050472">
    <property type="entry name" value="Anth_synth/Amidotransfase"/>
</dbReference>
<accession>A0A510DUH4</accession>
<accession>A0A510E246</accession>
<dbReference type="InterPro" id="IPR029062">
    <property type="entry name" value="Class_I_gatase-like"/>
</dbReference>
<dbReference type="Proteomes" id="UP000325030">
    <property type="component" value="Chromosome"/>
</dbReference>
<dbReference type="RefSeq" id="WP_054845509.1">
    <property type="nucleotide sequence ID" value="NZ_AP018929.1"/>
</dbReference>